<keyword evidence="3" id="KW-1185">Reference proteome</keyword>
<organism evidence="2 3">
    <name type="scientific">Pandoraea pnomenusa</name>
    <dbReference type="NCBI Taxonomy" id="93220"/>
    <lineage>
        <taxon>Bacteria</taxon>
        <taxon>Pseudomonadati</taxon>
        <taxon>Pseudomonadota</taxon>
        <taxon>Betaproteobacteria</taxon>
        <taxon>Burkholderiales</taxon>
        <taxon>Burkholderiaceae</taxon>
        <taxon>Pandoraea</taxon>
    </lineage>
</organism>
<protein>
    <submittedName>
        <fullName evidence="2">Uncharacterized protein</fullName>
    </submittedName>
</protein>
<dbReference type="RefSeq" id="WP_150646397.1">
    <property type="nucleotide sequence ID" value="NZ_CABPSO010000010.1"/>
</dbReference>
<name>A0ABY6WM85_9BURK</name>
<evidence type="ECO:0000256" key="1">
    <source>
        <dbReference type="SAM" id="SignalP"/>
    </source>
</evidence>
<accession>A0ABY6WM85</accession>
<evidence type="ECO:0000313" key="3">
    <source>
        <dbReference type="Proteomes" id="UP000361468"/>
    </source>
</evidence>
<feature type="signal peptide" evidence="1">
    <location>
        <begin position="1"/>
        <end position="18"/>
    </location>
</feature>
<dbReference type="Proteomes" id="UP000361468">
    <property type="component" value="Unassembled WGS sequence"/>
</dbReference>
<dbReference type="EMBL" id="CABPSO010000010">
    <property type="protein sequence ID" value="VVE69225.1"/>
    <property type="molecule type" value="Genomic_DNA"/>
</dbReference>
<gene>
    <name evidence="2" type="ORF">PPN31119_03214</name>
</gene>
<sequence>MKKLIFATLAAVTVSASAQDAYIFPGWDTVGEPIPKEDFQYVLYLKKKCELPIANAANLGRAEIYFKRGGKPGIGCWGKTLNPTGAEIVIVDPFGNSEKSTIFNFASVKFDRAGQAIVTGPALSIEQYHKNIKTFQDSLR</sequence>
<evidence type="ECO:0000313" key="2">
    <source>
        <dbReference type="EMBL" id="VVE69225.1"/>
    </source>
</evidence>
<comment type="caution">
    <text evidence="2">The sequence shown here is derived from an EMBL/GenBank/DDBJ whole genome shotgun (WGS) entry which is preliminary data.</text>
</comment>
<feature type="chain" id="PRO_5046172652" evidence="1">
    <location>
        <begin position="19"/>
        <end position="140"/>
    </location>
</feature>
<keyword evidence="1" id="KW-0732">Signal</keyword>
<reference evidence="2 3" key="1">
    <citation type="submission" date="2019-08" db="EMBL/GenBank/DDBJ databases">
        <authorList>
            <person name="Peeters C."/>
        </authorList>
    </citation>
    <scope>NUCLEOTIDE SEQUENCE [LARGE SCALE GENOMIC DNA]</scope>
    <source>
        <strain evidence="2 3">LMG 31119</strain>
    </source>
</reference>
<proteinExistence type="predicted"/>